<evidence type="ECO:0000259" key="12">
    <source>
        <dbReference type="Pfam" id="PF02782"/>
    </source>
</evidence>
<dbReference type="Proteomes" id="UP001579974">
    <property type="component" value="Unassembled WGS sequence"/>
</dbReference>
<dbReference type="InterPro" id="IPR043129">
    <property type="entry name" value="ATPase_NBD"/>
</dbReference>
<evidence type="ECO:0000256" key="8">
    <source>
        <dbReference type="HAMAP-Rule" id="MF_02220"/>
    </source>
</evidence>
<name>A0ABV5ABF7_9BACL</name>
<evidence type="ECO:0000256" key="6">
    <source>
        <dbReference type="ARBA" id="ARBA00022840"/>
    </source>
</evidence>
<organism evidence="13 14">
    <name type="scientific">Alicyclobacillus fastidiosus</name>
    <dbReference type="NCBI Taxonomy" id="392011"/>
    <lineage>
        <taxon>Bacteria</taxon>
        <taxon>Bacillati</taxon>
        <taxon>Bacillota</taxon>
        <taxon>Bacilli</taxon>
        <taxon>Bacillales</taxon>
        <taxon>Alicyclobacillaceae</taxon>
        <taxon>Alicyclobacillus</taxon>
    </lineage>
</organism>
<protein>
    <recommendedName>
        <fullName evidence="8 10">Xylulose kinase</fullName>
        <shortName evidence="8 10">Xylulokinase</shortName>
        <ecNumber evidence="8 10">2.7.1.17</ecNumber>
    </recommendedName>
</protein>
<evidence type="ECO:0000256" key="9">
    <source>
        <dbReference type="RuleBase" id="RU003733"/>
    </source>
</evidence>
<comment type="similarity">
    <text evidence="1 8 9">Belongs to the FGGY kinase family.</text>
</comment>
<sequence length="510" mass="55084">MSRLEVVLGIDVGTSGTKAIAVDEFGQVQASASSNYEMDVPKVGYAEQHPDLWWEAAVESVRSVVGLLEAKGYDAAVQSISFSGQMHGLVVLDRGGRPLRPSIIWCDVRTTAEADWLERTLSREQIIEWTNNPPLPNFTATKLLWVKEHEPGVYGRIEHVMLPKDYVRFRMTGGYHAEVTDASGTLLFDVGRRQWSQPMCDALGIPQSWLPEMVEASSVTGALTDEAARLMGLQPGIPVVAGAGDQAAGALGVGVRRQGQVSMVLGTSGVVLTPTATPVVDASGALHSFCHALPNTWFMMGVTQAAGGSLEWYRETFDVIGAPEGGREDTFEALLGGASQVVPGSEGLIFLPYLMGERTPILDPLARGAWLGLSRRHRQAHLVRALLEGVSLSLTDCWNAMEKQGVKATEWLVSGGGANSRLWVEILSASVKRPLQVVQARYGPALGAAMIAADGVGFGARRDGVLDWVQKGDDIEGPPAWQVSYERLYSLYQTAYVQLKDVFHALADES</sequence>
<dbReference type="SUPFAM" id="SSF53067">
    <property type="entry name" value="Actin-like ATPase domain"/>
    <property type="match status" value="2"/>
</dbReference>
<keyword evidence="6 8" id="KW-0067">ATP-binding</keyword>
<keyword evidence="7 8" id="KW-0119">Carbohydrate metabolism</keyword>
<gene>
    <name evidence="8 10 13" type="primary">xylB</name>
    <name evidence="13" type="ORF">KKP3000_002785</name>
</gene>
<feature type="domain" description="Carbohydrate kinase FGGY C-terminal" evidence="12">
    <location>
        <begin position="262"/>
        <end position="453"/>
    </location>
</feature>
<feature type="domain" description="Carbohydrate kinase FGGY N-terminal" evidence="11">
    <location>
        <begin position="6"/>
        <end position="252"/>
    </location>
</feature>
<evidence type="ECO:0000256" key="5">
    <source>
        <dbReference type="ARBA" id="ARBA00022777"/>
    </source>
</evidence>
<feature type="binding site" evidence="8">
    <location>
        <begin position="86"/>
        <end position="87"/>
    </location>
    <ligand>
        <name>substrate</name>
    </ligand>
</feature>
<evidence type="ECO:0000259" key="11">
    <source>
        <dbReference type="Pfam" id="PF00370"/>
    </source>
</evidence>
<feature type="active site" description="Proton acceptor" evidence="8">
    <location>
        <position position="245"/>
    </location>
</feature>
<reference evidence="13 14" key="1">
    <citation type="journal article" date="2024" name="Int. J. Mol. Sci.">
        <title>Exploration of Alicyclobacillus spp. Genome in Search of Antibiotic Resistance.</title>
        <authorList>
            <person name="Bucka-Kolendo J."/>
            <person name="Kiousi D.E."/>
            <person name="Dekowska A."/>
            <person name="Mikolajczuk-Szczyrba A."/>
            <person name="Karadedos D.M."/>
            <person name="Michael P."/>
            <person name="Galanis A."/>
            <person name="Sokolowska B."/>
        </authorList>
    </citation>
    <scope>NUCLEOTIDE SEQUENCE [LARGE SCALE GENOMIC DNA]</scope>
    <source>
        <strain evidence="13 14">KKP 3000</strain>
    </source>
</reference>
<dbReference type="PANTHER" id="PTHR43095:SF5">
    <property type="entry name" value="XYLULOSE KINASE"/>
    <property type="match status" value="1"/>
</dbReference>
<evidence type="ECO:0000313" key="13">
    <source>
        <dbReference type="EMBL" id="MFB5189513.1"/>
    </source>
</evidence>
<evidence type="ECO:0000256" key="10">
    <source>
        <dbReference type="RuleBase" id="RU364073"/>
    </source>
</evidence>
<evidence type="ECO:0000256" key="3">
    <source>
        <dbReference type="ARBA" id="ARBA00022679"/>
    </source>
</evidence>
<evidence type="ECO:0000313" key="14">
    <source>
        <dbReference type="Proteomes" id="UP001579974"/>
    </source>
</evidence>
<dbReference type="NCBIfam" id="TIGR01312">
    <property type="entry name" value="XylB"/>
    <property type="match status" value="1"/>
</dbReference>
<dbReference type="PANTHER" id="PTHR43095">
    <property type="entry name" value="SUGAR KINASE"/>
    <property type="match status" value="1"/>
</dbReference>
<dbReference type="PIRSF" id="PIRSF000538">
    <property type="entry name" value="GlpK"/>
    <property type="match status" value="1"/>
</dbReference>
<dbReference type="InterPro" id="IPR000577">
    <property type="entry name" value="Carb_kinase_FGGY"/>
</dbReference>
<dbReference type="Pfam" id="PF02782">
    <property type="entry name" value="FGGY_C"/>
    <property type="match status" value="1"/>
</dbReference>
<dbReference type="InterPro" id="IPR018485">
    <property type="entry name" value="FGGY_C"/>
</dbReference>
<comment type="catalytic activity">
    <reaction evidence="8 10">
        <text>D-xylulose + ATP = D-xylulose 5-phosphate + ADP + H(+)</text>
        <dbReference type="Rhea" id="RHEA:10964"/>
        <dbReference type="ChEBI" id="CHEBI:15378"/>
        <dbReference type="ChEBI" id="CHEBI:17140"/>
        <dbReference type="ChEBI" id="CHEBI:30616"/>
        <dbReference type="ChEBI" id="CHEBI:57737"/>
        <dbReference type="ChEBI" id="CHEBI:456216"/>
        <dbReference type="EC" id="2.7.1.17"/>
    </reaction>
</comment>
<comment type="function">
    <text evidence="8">Catalyzes the phosphorylation of D-xylulose to D-xylulose 5-phosphate.</text>
</comment>
<dbReference type="CDD" id="cd07808">
    <property type="entry name" value="ASKHA_NBD_FGGY_EcXK-like"/>
    <property type="match status" value="1"/>
</dbReference>
<keyword evidence="5 8" id="KW-0418">Kinase</keyword>
<keyword evidence="3 8" id="KW-0808">Transferase</keyword>
<proteinExistence type="inferred from homology"/>
<comment type="caution">
    <text evidence="13">The sequence shown here is derived from an EMBL/GenBank/DDBJ whole genome shotgun (WGS) entry which is preliminary data.</text>
</comment>
<dbReference type="InterPro" id="IPR018484">
    <property type="entry name" value="FGGY_N"/>
</dbReference>
<feature type="site" description="Important for activity" evidence="8">
    <location>
        <position position="11"/>
    </location>
</feature>
<dbReference type="EC" id="2.7.1.17" evidence="8 10"/>
<evidence type="ECO:0000256" key="7">
    <source>
        <dbReference type="ARBA" id="ARBA00023277"/>
    </source>
</evidence>
<dbReference type="PROSITE" id="PS00445">
    <property type="entry name" value="FGGY_KINASES_2"/>
    <property type="match status" value="1"/>
</dbReference>
<keyword evidence="2 8" id="KW-0859">Xylose metabolism</keyword>
<evidence type="ECO:0000256" key="1">
    <source>
        <dbReference type="ARBA" id="ARBA00009156"/>
    </source>
</evidence>
<dbReference type="InterPro" id="IPR018483">
    <property type="entry name" value="Carb_kinase_FGGY_CS"/>
</dbReference>
<dbReference type="Pfam" id="PF00370">
    <property type="entry name" value="FGGY_N"/>
    <property type="match status" value="1"/>
</dbReference>
<dbReference type="HAMAP" id="MF_02220">
    <property type="entry name" value="XylB"/>
    <property type="match status" value="1"/>
</dbReference>
<keyword evidence="4 8" id="KW-0547">Nucleotide-binding</keyword>
<accession>A0ABV5ABF7</accession>
<dbReference type="InterPro" id="IPR006000">
    <property type="entry name" value="Xylulokinase"/>
</dbReference>
<dbReference type="InterPro" id="IPR050406">
    <property type="entry name" value="FGGY_Carb_Kinase"/>
</dbReference>
<dbReference type="GO" id="GO:0004856">
    <property type="term" value="F:D-xylulokinase activity"/>
    <property type="evidence" value="ECO:0007669"/>
    <property type="project" value="UniProtKB-EC"/>
</dbReference>
<evidence type="ECO:0000256" key="4">
    <source>
        <dbReference type="ARBA" id="ARBA00022741"/>
    </source>
</evidence>
<keyword evidence="14" id="KW-1185">Reference proteome</keyword>
<dbReference type="Gene3D" id="3.30.420.40">
    <property type="match status" value="2"/>
</dbReference>
<evidence type="ECO:0000256" key="2">
    <source>
        <dbReference type="ARBA" id="ARBA00022629"/>
    </source>
</evidence>
<dbReference type="RefSeq" id="WP_275475424.1">
    <property type="nucleotide sequence ID" value="NZ_CP162940.1"/>
</dbReference>
<dbReference type="EMBL" id="JBDXSU010000003">
    <property type="protein sequence ID" value="MFB5189513.1"/>
    <property type="molecule type" value="Genomic_DNA"/>
</dbReference>